<gene>
    <name evidence="2" type="ORF">C4B68_00985</name>
</gene>
<evidence type="ECO:0000313" key="2">
    <source>
        <dbReference type="EMBL" id="AVH54637.1"/>
    </source>
</evidence>
<dbReference type="EMBL" id="CP026652">
    <property type="protein sequence ID" value="AVH54637.1"/>
    <property type="molecule type" value="Genomic_DNA"/>
</dbReference>
<organism evidence="2 3">
    <name type="scientific">Streptomyces dengpaensis</name>
    <dbReference type="NCBI Taxonomy" id="2049881"/>
    <lineage>
        <taxon>Bacteria</taxon>
        <taxon>Bacillati</taxon>
        <taxon>Actinomycetota</taxon>
        <taxon>Actinomycetes</taxon>
        <taxon>Kitasatosporales</taxon>
        <taxon>Streptomycetaceae</taxon>
        <taxon>Streptomyces</taxon>
    </lineage>
</organism>
<sequence length="304" mass="33400">MDVESIADELYVLHPTRFVEARDAVADEALTAGEGKLAAQIAALRRPTLSAWASNLLVHSKPAQVTRLLRLGEGLRQAHHNADGTQLRRLNRRQHTLVGALSRQARDLAAGAGHPLGEAAQRKVEQTLHAALADPAAAQQWASGRLVKALVPPVGFTAAAVAEAPTRQAPAPSKARGRKTPPRPERPDMAGPKSAREQRPGEARRRKLVQAQRAAEAAEQQARQREEEHHQAQATVERTESTLRQLEERATELAQQLHATVELRRRVRNDLDNARNRAAETDHAAQQARRAAETARDRAERLTK</sequence>
<evidence type="ECO:0008006" key="4">
    <source>
        <dbReference type="Google" id="ProtNLM"/>
    </source>
</evidence>
<evidence type="ECO:0000256" key="1">
    <source>
        <dbReference type="SAM" id="MobiDB-lite"/>
    </source>
</evidence>
<reference evidence="2 3" key="1">
    <citation type="submission" date="2018-02" db="EMBL/GenBank/DDBJ databases">
        <title>Complete genome sequence of Streptomyces dengpaensis, the producer of angucyclines.</title>
        <authorList>
            <person name="Yumei L."/>
        </authorList>
    </citation>
    <scope>NUCLEOTIDE SEQUENCE [LARGE SCALE GENOMIC DNA]</scope>
    <source>
        <strain evidence="2 3">XZHG99</strain>
    </source>
</reference>
<keyword evidence="3" id="KW-1185">Reference proteome</keyword>
<feature type="compositionally biased region" description="Basic and acidic residues" evidence="1">
    <location>
        <begin position="222"/>
        <end position="241"/>
    </location>
</feature>
<proteinExistence type="predicted"/>
<accession>A0ABN5HYC9</accession>
<dbReference type="Proteomes" id="UP000238413">
    <property type="component" value="Chromosome"/>
</dbReference>
<evidence type="ECO:0000313" key="3">
    <source>
        <dbReference type="Proteomes" id="UP000238413"/>
    </source>
</evidence>
<feature type="region of interest" description="Disordered" evidence="1">
    <location>
        <begin position="162"/>
        <end position="241"/>
    </location>
</feature>
<feature type="compositionally biased region" description="Basic and acidic residues" evidence="1">
    <location>
        <begin position="272"/>
        <end position="283"/>
    </location>
</feature>
<protein>
    <recommendedName>
        <fullName evidence="4">Transposase</fullName>
    </recommendedName>
</protein>
<name>A0ABN5HYC9_9ACTN</name>
<feature type="region of interest" description="Disordered" evidence="1">
    <location>
        <begin position="272"/>
        <end position="304"/>
    </location>
</feature>
<feature type="compositionally biased region" description="Basic and acidic residues" evidence="1">
    <location>
        <begin position="290"/>
        <end position="304"/>
    </location>
</feature>
<feature type="compositionally biased region" description="Basic and acidic residues" evidence="1">
    <location>
        <begin position="182"/>
        <end position="203"/>
    </location>
</feature>
<feature type="compositionally biased region" description="Low complexity" evidence="1">
    <location>
        <begin position="210"/>
        <end position="221"/>
    </location>
</feature>